<dbReference type="AlphaFoldDB" id="A0A4P9W0N4"/>
<dbReference type="EMBL" id="ML000484">
    <property type="protein sequence ID" value="RKO84110.1"/>
    <property type="molecule type" value="Genomic_DNA"/>
</dbReference>
<dbReference type="Proteomes" id="UP000269721">
    <property type="component" value="Unassembled WGS sequence"/>
</dbReference>
<dbReference type="InterPro" id="IPR052791">
    <property type="entry name" value="SSM1_domain"/>
</dbReference>
<organism evidence="1 2">
    <name type="scientific">Blyttiomyces helicus</name>
    <dbReference type="NCBI Taxonomy" id="388810"/>
    <lineage>
        <taxon>Eukaryota</taxon>
        <taxon>Fungi</taxon>
        <taxon>Fungi incertae sedis</taxon>
        <taxon>Chytridiomycota</taxon>
        <taxon>Chytridiomycota incertae sedis</taxon>
        <taxon>Chytridiomycetes</taxon>
        <taxon>Chytridiomycetes incertae sedis</taxon>
        <taxon>Blyttiomyces</taxon>
    </lineage>
</organism>
<accession>A0A4P9W0N4</accession>
<protein>
    <submittedName>
        <fullName evidence="1">Uncharacterized protein</fullName>
    </submittedName>
</protein>
<evidence type="ECO:0000313" key="1">
    <source>
        <dbReference type="EMBL" id="RKO84110.1"/>
    </source>
</evidence>
<dbReference type="OrthoDB" id="1065058at2759"/>
<dbReference type="GO" id="GO:0008252">
    <property type="term" value="F:nucleotidase activity"/>
    <property type="evidence" value="ECO:0007669"/>
    <property type="project" value="TreeGrafter"/>
</dbReference>
<name>A0A4P9W0N4_9FUNG</name>
<sequence>MHKYIKSVGLDDAEGVQFCPLPERAEWLRKHYHIGYGLTIRGLIKHHDPVDFEHKVDRATSIDSFLAPDPALRDLLQSINPSIKLWALAKPACTTPNAS</sequence>
<evidence type="ECO:0000313" key="2">
    <source>
        <dbReference type="Proteomes" id="UP000269721"/>
    </source>
</evidence>
<keyword evidence="2" id="KW-1185">Reference proteome</keyword>
<gene>
    <name evidence="1" type="ORF">BDK51DRAFT_40485</name>
</gene>
<dbReference type="PANTHER" id="PTHR47438:SF1">
    <property type="entry name" value="PHOSPHATE METABOLISM PROTEIN 8-RELATED"/>
    <property type="match status" value="1"/>
</dbReference>
<dbReference type="Gene3D" id="1.10.150.450">
    <property type="match status" value="1"/>
</dbReference>
<reference evidence="2" key="1">
    <citation type="journal article" date="2018" name="Nat. Microbiol.">
        <title>Leveraging single-cell genomics to expand the fungal tree of life.</title>
        <authorList>
            <person name="Ahrendt S.R."/>
            <person name="Quandt C.A."/>
            <person name="Ciobanu D."/>
            <person name="Clum A."/>
            <person name="Salamov A."/>
            <person name="Andreopoulos B."/>
            <person name="Cheng J.F."/>
            <person name="Woyke T."/>
            <person name="Pelin A."/>
            <person name="Henrissat B."/>
            <person name="Reynolds N.K."/>
            <person name="Benny G.L."/>
            <person name="Smith M.E."/>
            <person name="James T.Y."/>
            <person name="Grigoriev I.V."/>
        </authorList>
    </citation>
    <scope>NUCLEOTIDE SEQUENCE [LARGE SCALE GENOMIC DNA]</scope>
</reference>
<proteinExistence type="predicted"/>
<dbReference type="GO" id="GO:0009166">
    <property type="term" value="P:nucleotide catabolic process"/>
    <property type="evidence" value="ECO:0007669"/>
    <property type="project" value="TreeGrafter"/>
</dbReference>
<dbReference type="GO" id="GO:0006206">
    <property type="term" value="P:pyrimidine nucleobase metabolic process"/>
    <property type="evidence" value="ECO:0007669"/>
    <property type="project" value="TreeGrafter"/>
</dbReference>
<dbReference type="PANTHER" id="PTHR47438">
    <property type="entry name" value="PHOSPHATE METABOLISM PROTEIN 8-RELATED"/>
    <property type="match status" value="1"/>
</dbReference>